<evidence type="ECO:0000256" key="2">
    <source>
        <dbReference type="ARBA" id="ARBA00022475"/>
    </source>
</evidence>
<reference evidence="12 13" key="1">
    <citation type="submission" date="2020-08" db="EMBL/GenBank/DDBJ databases">
        <title>Genome sequence of Leucobacter denitrificans KACC 14055T.</title>
        <authorList>
            <person name="Hyun D.-W."/>
            <person name="Bae J.-W."/>
        </authorList>
    </citation>
    <scope>NUCLEOTIDE SEQUENCE [LARGE SCALE GENOMIC DNA]</scope>
    <source>
        <strain evidence="12 13">KACC 14055</strain>
    </source>
</reference>
<evidence type="ECO:0000256" key="8">
    <source>
        <dbReference type="ARBA" id="ARBA00023136"/>
    </source>
</evidence>
<dbReference type="UniPathway" id="UPA00665"/>
<keyword evidence="6 9" id="KW-0378">Hydrolase</keyword>
<comment type="similarity">
    <text evidence="1 9 10">Belongs to the peptidase A8 family.</text>
</comment>
<dbReference type="GO" id="GO:0006508">
    <property type="term" value="P:proteolysis"/>
    <property type="evidence" value="ECO:0007669"/>
    <property type="project" value="UniProtKB-KW"/>
</dbReference>
<proteinExistence type="inferred from homology"/>
<comment type="catalytic activity">
    <reaction evidence="9">
        <text>Release of signal peptides from bacterial membrane prolipoproteins. Hydrolyzes -Xaa-Yaa-Zaa-|-(S,diacylglyceryl)Cys-, in which Xaa is hydrophobic (preferably Leu), and Yaa (Ala or Ser) and Zaa (Gly or Ala) have small, neutral side chains.</text>
        <dbReference type="EC" id="3.4.23.36"/>
    </reaction>
</comment>
<evidence type="ECO:0000313" key="12">
    <source>
        <dbReference type="EMBL" id="QNN63857.1"/>
    </source>
</evidence>
<dbReference type="PANTHER" id="PTHR33695:SF1">
    <property type="entry name" value="LIPOPROTEIN SIGNAL PEPTIDASE"/>
    <property type="match status" value="1"/>
</dbReference>
<dbReference type="GO" id="GO:0005886">
    <property type="term" value="C:plasma membrane"/>
    <property type="evidence" value="ECO:0007669"/>
    <property type="project" value="UniProtKB-SubCell"/>
</dbReference>
<feature type="compositionally biased region" description="Acidic residues" evidence="11">
    <location>
        <begin position="181"/>
        <end position="201"/>
    </location>
</feature>
<dbReference type="NCBIfam" id="TIGR00077">
    <property type="entry name" value="lspA"/>
    <property type="match status" value="1"/>
</dbReference>
<dbReference type="KEGG" id="ldn:H9L06_02965"/>
<dbReference type="InterPro" id="IPR001872">
    <property type="entry name" value="Peptidase_A8"/>
</dbReference>
<comment type="caution">
    <text evidence="9">Lacks conserved residue(s) required for the propagation of feature annotation.</text>
</comment>
<dbReference type="AlphaFoldDB" id="A0A7G9S7N2"/>
<evidence type="ECO:0000256" key="6">
    <source>
        <dbReference type="ARBA" id="ARBA00022801"/>
    </source>
</evidence>
<feature type="transmembrane region" description="Helical" evidence="9">
    <location>
        <begin position="82"/>
        <end position="101"/>
    </location>
</feature>
<comment type="function">
    <text evidence="9">This protein specifically catalyzes the removal of signal peptides from prolipoproteins.</text>
</comment>
<keyword evidence="4 9" id="KW-0812">Transmembrane</keyword>
<comment type="pathway">
    <text evidence="9">Protein modification; lipoprotein biosynthesis (signal peptide cleavage).</text>
</comment>
<feature type="compositionally biased region" description="Basic and acidic residues" evidence="11">
    <location>
        <begin position="203"/>
        <end position="212"/>
    </location>
</feature>
<feature type="region of interest" description="Disordered" evidence="11">
    <location>
        <begin position="163"/>
        <end position="212"/>
    </location>
</feature>
<comment type="subcellular location">
    <subcellularLocation>
        <location evidence="9">Cell membrane</location>
        <topology evidence="9">Multi-pass membrane protein</topology>
    </subcellularLocation>
</comment>
<dbReference type="Pfam" id="PF01252">
    <property type="entry name" value="Peptidase_A8"/>
    <property type="match status" value="1"/>
</dbReference>
<keyword evidence="8 9" id="KW-0472">Membrane</keyword>
<keyword evidence="7 9" id="KW-1133">Transmembrane helix</keyword>
<dbReference type="HAMAP" id="MF_00161">
    <property type="entry name" value="LspA"/>
    <property type="match status" value="1"/>
</dbReference>
<dbReference type="EC" id="3.4.23.36" evidence="9"/>
<evidence type="ECO:0000256" key="5">
    <source>
        <dbReference type="ARBA" id="ARBA00022750"/>
    </source>
</evidence>
<dbReference type="GO" id="GO:0004190">
    <property type="term" value="F:aspartic-type endopeptidase activity"/>
    <property type="evidence" value="ECO:0007669"/>
    <property type="project" value="UniProtKB-UniRule"/>
</dbReference>
<evidence type="ECO:0000256" key="4">
    <source>
        <dbReference type="ARBA" id="ARBA00022692"/>
    </source>
</evidence>
<evidence type="ECO:0000256" key="11">
    <source>
        <dbReference type="SAM" id="MobiDB-lite"/>
    </source>
</evidence>
<dbReference type="Proteomes" id="UP000515934">
    <property type="component" value="Chromosome"/>
</dbReference>
<gene>
    <name evidence="9 12" type="primary">lspA</name>
    <name evidence="12" type="ORF">H9L06_02965</name>
</gene>
<feature type="transmembrane region" description="Helical" evidence="9">
    <location>
        <begin position="131"/>
        <end position="155"/>
    </location>
</feature>
<evidence type="ECO:0000256" key="9">
    <source>
        <dbReference type="HAMAP-Rule" id="MF_00161"/>
    </source>
</evidence>
<evidence type="ECO:0000256" key="1">
    <source>
        <dbReference type="ARBA" id="ARBA00006139"/>
    </source>
</evidence>
<keyword evidence="5 9" id="KW-0064">Aspartyl protease</keyword>
<dbReference type="EMBL" id="CP060716">
    <property type="protein sequence ID" value="QNN63857.1"/>
    <property type="molecule type" value="Genomic_DNA"/>
</dbReference>
<evidence type="ECO:0000256" key="7">
    <source>
        <dbReference type="ARBA" id="ARBA00022989"/>
    </source>
</evidence>
<protein>
    <recommendedName>
        <fullName evidence="9">Lipoprotein signal peptidase</fullName>
        <ecNumber evidence="9">3.4.23.36</ecNumber>
    </recommendedName>
    <alternativeName>
        <fullName evidence="9">Prolipoprotein signal peptidase</fullName>
    </alternativeName>
    <alternativeName>
        <fullName evidence="9">Signal peptidase II</fullName>
        <shortName evidence="9">SPase II</shortName>
    </alternativeName>
</protein>
<organism evidence="12 13">
    <name type="scientific">Leucobacter denitrificans</name>
    <dbReference type="NCBI Taxonomy" id="683042"/>
    <lineage>
        <taxon>Bacteria</taxon>
        <taxon>Bacillati</taxon>
        <taxon>Actinomycetota</taxon>
        <taxon>Actinomycetes</taxon>
        <taxon>Micrococcales</taxon>
        <taxon>Microbacteriaceae</taxon>
        <taxon>Leucobacter</taxon>
    </lineage>
</organism>
<name>A0A7G9S7N2_9MICO</name>
<keyword evidence="13" id="KW-1185">Reference proteome</keyword>
<accession>A0A7G9S7N2</accession>
<sequence>MPLLLFAIALIIYAADQLSKNWVEANLPYGETVDVFGEFLQWHFARNPGAAFSMATGQTWIFTILAVVVVGVILWQIRKLRSVPWAIFLGLLLGGVLGNLTDRLIREPGFPQGHVVDFILTPWMWLGFNPAIYNVADIGIVVGMLLFIAVTLFGLRIEGGRHPRHPEIDESDQSKLSAGTEETEPSEASEASEEATDDTGETGDTRSTDGTP</sequence>
<evidence type="ECO:0000313" key="13">
    <source>
        <dbReference type="Proteomes" id="UP000515934"/>
    </source>
</evidence>
<dbReference type="PRINTS" id="PR00781">
    <property type="entry name" value="LIPOSIGPTASE"/>
</dbReference>
<evidence type="ECO:0000256" key="3">
    <source>
        <dbReference type="ARBA" id="ARBA00022670"/>
    </source>
</evidence>
<keyword evidence="2 9" id="KW-1003">Cell membrane</keyword>
<feature type="active site" evidence="9">
    <location>
        <position position="117"/>
    </location>
</feature>
<dbReference type="PANTHER" id="PTHR33695">
    <property type="entry name" value="LIPOPROTEIN SIGNAL PEPTIDASE"/>
    <property type="match status" value="1"/>
</dbReference>
<keyword evidence="3 9" id="KW-0645">Protease</keyword>
<feature type="transmembrane region" description="Helical" evidence="9">
    <location>
        <begin position="50"/>
        <end position="75"/>
    </location>
</feature>
<evidence type="ECO:0000256" key="10">
    <source>
        <dbReference type="RuleBase" id="RU004181"/>
    </source>
</evidence>
<feature type="active site" evidence="9">
    <location>
        <position position="137"/>
    </location>
</feature>